<accession>A0AA37TP96</accession>
<comment type="caution">
    <text evidence="2">The sequence shown here is derived from an EMBL/GenBank/DDBJ whole genome shotgun (WGS) entry which is preliminary data.</text>
</comment>
<dbReference type="Pfam" id="PF10135">
    <property type="entry name" value="Rod-binding"/>
    <property type="match status" value="1"/>
</dbReference>
<dbReference type="Proteomes" id="UP001157355">
    <property type="component" value="Unassembled WGS sequence"/>
</dbReference>
<protein>
    <submittedName>
        <fullName evidence="2">Chemotaxis protein CheL</fullName>
    </submittedName>
</protein>
<reference evidence="2 3" key="1">
    <citation type="journal article" date="2014" name="Int. J. Syst. Evol. Microbiol.">
        <title>Complete genome sequence of Corynebacterium casei LMG S-19264T (=DSM 44701T), isolated from a smear-ripened cheese.</title>
        <authorList>
            <consortium name="US DOE Joint Genome Institute (JGI-PGF)"/>
            <person name="Walter F."/>
            <person name="Albersmeier A."/>
            <person name="Kalinowski J."/>
            <person name="Ruckert C."/>
        </authorList>
    </citation>
    <scope>NUCLEOTIDE SEQUENCE [LARGE SCALE GENOMIC DNA]</scope>
    <source>
        <strain evidence="2 3">NBRC 111766</strain>
    </source>
</reference>
<sequence>MEIPPTLATHPRPRSLDDRPLMVQARALEASFLSEMLNYAGVGKTPEGFGGGIGEEQFGSFLRDEQARQMVEKGGIGLAEQLFNAMTKGKNDAG</sequence>
<feature type="domain" description="Flagellar protein FlgJ N-terminal" evidence="1">
    <location>
        <begin position="44"/>
        <end position="83"/>
    </location>
</feature>
<dbReference type="RefSeq" id="WP_431307771.1">
    <property type="nucleotide sequence ID" value="NZ_BSPP01000002.1"/>
</dbReference>
<gene>
    <name evidence="2" type="ORF">GCM10010873_01500</name>
</gene>
<proteinExistence type="predicted"/>
<dbReference type="EMBL" id="BSPP01000002">
    <property type="protein sequence ID" value="GLS85177.1"/>
    <property type="molecule type" value="Genomic_DNA"/>
</dbReference>
<evidence type="ECO:0000313" key="3">
    <source>
        <dbReference type="Proteomes" id="UP001157355"/>
    </source>
</evidence>
<organism evidence="2 3">
    <name type="scientific">Cypionkella aquatica</name>
    <dbReference type="NCBI Taxonomy" id="1756042"/>
    <lineage>
        <taxon>Bacteria</taxon>
        <taxon>Pseudomonadati</taxon>
        <taxon>Pseudomonadota</taxon>
        <taxon>Alphaproteobacteria</taxon>
        <taxon>Rhodobacterales</taxon>
        <taxon>Paracoccaceae</taxon>
        <taxon>Cypionkella</taxon>
    </lineage>
</organism>
<name>A0AA37TP96_9RHOB</name>
<evidence type="ECO:0000259" key="1">
    <source>
        <dbReference type="Pfam" id="PF10135"/>
    </source>
</evidence>
<dbReference type="AlphaFoldDB" id="A0AA37TP96"/>
<dbReference type="InterPro" id="IPR019301">
    <property type="entry name" value="Flagellar_prot_FlgJ_N"/>
</dbReference>
<evidence type="ECO:0000313" key="2">
    <source>
        <dbReference type="EMBL" id="GLS85177.1"/>
    </source>
</evidence>
<keyword evidence="3" id="KW-1185">Reference proteome</keyword>